<evidence type="ECO:0000256" key="3">
    <source>
        <dbReference type="ARBA" id="ARBA00022692"/>
    </source>
</evidence>
<feature type="transmembrane region" description="Helical" evidence="10">
    <location>
        <begin position="240"/>
        <end position="259"/>
    </location>
</feature>
<name>A0ABN8MVB2_9CNID</name>
<keyword evidence="2" id="KW-1003">Cell membrane</keyword>
<organism evidence="12 13">
    <name type="scientific">Porites lobata</name>
    <dbReference type="NCBI Taxonomy" id="104759"/>
    <lineage>
        <taxon>Eukaryota</taxon>
        <taxon>Metazoa</taxon>
        <taxon>Cnidaria</taxon>
        <taxon>Anthozoa</taxon>
        <taxon>Hexacorallia</taxon>
        <taxon>Scleractinia</taxon>
        <taxon>Fungiina</taxon>
        <taxon>Poritidae</taxon>
        <taxon>Porites</taxon>
    </lineage>
</organism>
<evidence type="ECO:0000313" key="13">
    <source>
        <dbReference type="Proteomes" id="UP001159405"/>
    </source>
</evidence>
<keyword evidence="13" id="KW-1185">Reference proteome</keyword>
<evidence type="ECO:0000256" key="4">
    <source>
        <dbReference type="ARBA" id="ARBA00022989"/>
    </source>
</evidence>
<protein>
    <recommendedName>
        <fullName evidence="11">G-protein coupled receptors family 1 profile domain-containing protein</fullName>
    </recommendedName>
</protein>
<keyword evidence="8" id="KW-0325">Glycoprotein</keyword>
<dbReference type="SUPFAM" id="SSF81321">
    <property type="entry name" value="Family A G protein-coupled receptor-like"/>
    <property type="match status" value="1"/>
</dbReference>
<dbReference type="Pfam" id="PF00001">
    <property type="entry name" value="7tm_1"/>
    <property type="match status" value="1"/>
</dbReference>
<dbReference type="InterPro" id="IPR017452">
    <property type="entry name" value="GPCR_Rhodpsn_7TM"/>
</dbReference>
<proteinExistence type="predicted"/>
<keyword evidence="4 10" id="KW-1133">Transmembrane helix</keyword>
<evidence type="ECO:0000256" key="1">
    <source>
        <dbReference type="ARBA" id="ARBA00004651"/>
    </source>
</evidence>
<dbReference type="PRINTS" id="PR00237">
    <property type="entry name" value="GPCRRHODOPSN"/>
</dbReference>
<evidence type="ECO:0000256" key="5">
    <source>
        <dbReference type="ARBA" id="ARBA00023040"/>
    </source>
</evidence>
<feature type="transmembrane region" description="Helical" evidence="10">
    <location>
        <begin position="271"/>
        <end position="293"/>
    </location>
</feature>
<keyword evidence="7" id="KW-0675">Receptor</keyword>
<evidence type="ECO:0000256" key="10">
    <source>
        <dbReference type="SAM" id="Phobius"/>
    </source>
</evidence>
<feature type="domain" description="G-protein coupled receptors family 1 profile" evidence="11">
    <location>
        <begin position="39"/>
        <end position="291"/>
    </location>
</feature>
<comment type="subcellular location">
    <subcellularLocation>
        <location evidence="1">Cell membrane</location>
        <topology evidence="1">Multi-pass membrane protein</topology>
    </subcellularLocation>
</comment>
<gene>
    <name evidence="12" type="ORF">PLOB_00035693</name>
</gene>
<keyword evidence="5" id="KW-0297">G-protein coupled receptor</keyword>
<sequence length="319" mass="35656">MNQCLHLTKSSLIMLYEHPGFGLFYGVACIALSLIAIIGNSIVFYAFWISKSLNHTSQMSRMLLLSLAASDLGVGLFVLPLHAALMLQMLGLVSSNDSLHDQNMTKTCPLFKAAIFVSIFFSGALLLTIGAIAIDKYLSLYLHLKYTQLVTSARIRFAVSAVWTISFLLATLETLMGLNVIINTSGMVLVIFIASIAYWKIYTIALHHQNQICVQDGQQNQICRLTHFSRAKRMAMKTSSLFFVLVICDAPSIVICPMFEYSKTPSTLLTLFFYVSSFLFISNTCLNPLVICWKIREVREIFANVFKHVFSKCIPSGNQ</sequence>
<feature type="transmembrane region" description="Helical" evidence="10">
    <location>
        <begin position="110"/>
        <end position="134"/>
    </location>
</feature>
<accession>A0ABN8MVB2</accession>
<evidence type="ECO:0000256" key="9">
    <source>
        <dbReference type="ARBA" id="ARBA00023224"/>
    </source>
</evidence>
<dbReference type="CDD" id="cd00637">
    <property type="entry name" value="7tm_classA_rhodopsin-like"/>
    <property type="match status" value="1"/>
</dbReference>
<dbReference type="InterPro" id="IPR000276">
    <property type="entry name" value="GPCR_Rhodpsn"/>
</dbReference>
<feature type="transmembrane region" description="Helical" evidence="10">
    <location>
        <begin position="178"/>
        <end position="199"/>
    </location>
</feature>
<feature type="transmembrane region" description="Helical" evidence="10">
    <location>
        <begin position="62"/>
        <end position="90"/>
    </location>
</feature>
<dbReference type="EMBL" id="CALNXK010000005">
    <property type="protein sequence ID" value="CAH3036824.1"/>
    <property type="molecule type" value="Genomic_DNA"/>
</dbReference>
<feature type="transmembrane region" description="Helical" evidence="10">
    <location>
        <begin position="155"/>
        <end position="172"/>
    </location>
</feature>
<evidence type="ECO:0000313" key="12">
    <source>
        <dbReference type="EMBL" id="CAH3036824.1"/>
    </source>
</evidence>
<evidence type="ECO:0000259" key="11">
    <source>
        <dbReference type="PROSITE" id="PS50262"/>
    </source>
</evidence>
<dbReference type="Gene3D" id="1.20.1070.10">
    <property type="entry name" value="Rhodopsin 7-helix transmembrane proteins"/>
    <property type="match status" value="1"/>
</dbReference>
<keyword evidence="6 10" id="KW-0472">Membrane</keyword>
<dbReference type="PANTHER" id="PTHR24246:SF27">
    <property type="entry name" value="ADENOSINE RECEPTOR, ISOFORM A"/>
    <property type="match status" value="1"/>
</dbReference>
<evidence type="ECO:0000256" key="8">
    <source>
        <dbReference type="ARBA" id="ARBA00023180"/>
    </source>
</evidence>
<feature type="transmembrane region" description="Helical" evidence="10">
    <location>
        <begin position="23"/>
        <end position="50"/>
    </location>
</feature>
<comment type="caution">
    <text evidence="12">The sequence shown here is derived from an EMBL/GenBank/DDBJ whole genome shotgun (WGS) entry which is preliminary data.</text>
</comment>
<reference evidence="12 13" key="1">
    <citation type="submission" date="2022-05" db="EMBL/GenBank/DDBJ databases">
        <authorList>
            <consortium name="Genoscope - CEA"/>
            <person name="William W."/>
        </authorList>
    </citation>
    <scope>NUCLEOTIDE SEQUENCE [LARGE SCALE GENOMIC DNA]</scope>
</reference>
<evidence type="ECO:0000256" key="6">
    <source>
        <dbReference type="ARBA" id="ARBA00023136"/>
    </source>
</evidence>
<evidence type="ECO:0000256" key="7">
    <source>
        <dbReference type="ARBA" id="ARBA00023170"/>
    </source>
</evidence>
<keyword evidence="9" id="KW-0807">Transducer</keyword>
<evidence type="ECO:0000256" key="2">
    <source>
        <dbReference type="ARBA" id="ARBA00022475"/>
    </source>
</evidence>
<keyword evidence="3 10" id="KW-0812">Transmembrane</keyword>
<dbReference type="Proteomes" id="UP001159405">
    <property type="component" value="Unassembled WGS sequence"/>
</dbReference>
<dbReference type="PANTHER" id="PTHR24246">
    <property type="entry name" value="OLFACTORY RECEPTOR AND ADENOSINE RECEPTOR"/>
    <property type="match status" value="1"/>
</dbReference>
<dbReference type="PROSITE" id="PS50262">
    <property type="entry name" value="G_PROTEIN_RECEP_F1_2"/>
    <property type="match status" value="1"/>
</dbReference>